<gene>
    <name evidence="5" type="ORF">Y5W_00526</name>
</gene>
<feature type="transmembrane region" description="Helical" evidence="4">
    <location>
        <begin position="272"/>
        <end position="291"/>
    </location>
</feature>
<feature type="transmembrane region" description="Helical" evidence="4">
    <location>
        <begin position="331"/>
        <end position="354"/>
    </location>
</feature>
<accession>A0ABS0AM75</accession>
<evidence type="ECO:0000313" key="6">
    <source>
        <dbReference type="Proteomes" id="UP000662703"/>
    </source>
</evidence>
<feature type="transmembrane region" description="Helical" evidence="4">
    <location>
        <begin position="98"/>
        <end position="117"/>
    </location>
</feature>
<feature type="transmembrane region" description="Helical" evidence="4">
    <location>
        <begin position="76"/>
        <end position="92"/>
    </location>
</feature>
<keyword evidence="1 4" id="KW-0812">Transmembrane</keyword>
<feature type="transmembrane region" description="Helical" evidence="4">
    <location>
        <begin position="244"/>
        <end position="265"/>
    </location>
</feature>
<feature type="transmembrane region" description="Helical" evidence="4">
    <location>
        <begin position="43"/>
        <end position="64"/>
    </location>
</feature>
<keyword evidence="2 4" id="KW-1133">Transmembrane helix</keyword>
<feature type="transmembrane region" description="Helical" evidence="4">
    <location>
        <begin position="164"/>
        <end position="185"/>
    </location>
</feature>
<feature type="transmembrane region" description="Helical" evidence="4">
    <location>
        <begin position="360"/>
        <end position="382"/>
    </location>
</feature>
<dbReference type="PANTHER" id="PTHR23523:SF2">
    <property type="entry name" value="2-NITROIMIDAZOLE TRANSPORTER"/>
    <property type="match status" value="1"/>
</dbReference>
<dbReference type="InterPro" id="IPR052524">
    <property type="entry name" value="MFS_Cyanate_Porter"/>
</dbReference>
<feature type="transmembrane region" description="Helical" evidence="4">
    <location>
        <begin position="206"/>
        <end position="232"/>
    </location>
</feature>
<comment type="caution">
    <text evidence="5">The sequence shown here is derived from an EMBL/GenBank/DDBJ whole genome shotgun (WGS) entry which is preliminary data.</text>
</comment>
<organism evidence="5 6">
    <name type="scientific">Alloalcanivorax profundimaris</name>
    <dbReference type="NCBI Taxonomy" id="2735259"/>
    <lineage>
        <taxon>Bacteria</taxon>
        <taxon>Pseudomonadati</taxon>
        <taxon>Pseudomonadota</taxon>
        <taxon>Gammaproteobacteria</taxon>
        <taxon>Oceanospirillales</taxon>
        <taxon>Alcanivoracaceae</taxon>
        <taxon>Alloalcanivorax</taxon>
    </lineage>
</organism>
<dbReference type="Proteomes" id="UP000662703">
    <property type="component" value="Unassembled WGS sequence"/>
</dbReference>
<evidence type="ECO:0000256" key="1">
    <source>
        <dbReference type="ARBA" id="ARBA00022692"/>
    </source>
</evidence>
<dbReference type="PANTHER" id="PTHR23523">
    <property type="match status" value="1"/>
</dbReference>
<evidence type="ECO:0000256" key="3">
    <source>
        <dbReference type="ARBA" id="ARBA00023136"/>
    </source>
</evidence>
<dbReference type="InterPro" id="IPR036259">
    <property type="entry name" value="MFS_trans_sf"/>
</dbReference>
<dbReference type="SUPFAM" id="SSF103473">
    <property type="entry name" value="MFS general substrate transporter"/>
    <property type="match status" value="1"/>
</dbReference>
<feature type="transmembrane region" description="Helical" evidence="4">
    <location>
        <begin position="297"/>
        <end position="319"/>
    </location>
</feature>
<evidence type="ECO:0000256" key="4">
    <source>
        <dbReference type="SAM" id="Phobius"/>
    </source>
</evidence>
<keyword evidence="3 4" id="KW-0472">Membrane</keyword>
<evidence type="ECO:0000313" key="5">
    <source>
        <dbReference type="EMBL" id="MBF5055232.1"/>
    </source>
</evidence>
<reference evidence="5 6" key="1">
    <citation type="submission" date="2012-09" db="EMBL/GenBank/DDBJ databases">
        <title>Genome Sequence of alkane-degrading Bacterium Alcanivorax sp. 521-1.</title>
        <authorList>
            <person name="Lai Q."/>
            <person name="Shao Z."/>
        </authorList>
    </citation>
    <scope>NUCLEOTIDE SEQUENCE [LARGE SCALE GENOMIC DNA]</scope>
    <source>
        <strain evidence="5 6">521-1</strain>
    </source>
</reference>
<protein>
    <submittedName>
        <fullName evidence="5">Inner membrane transport protein YeaN</fullName>
    </submittedName>
</protein>
<name>A0ABS0AM75_9GAMM</name>
<evidence type="ECO:0000256" key="2">
    <source>
        <dbReference type="ARBA" id="ARBA00022989"/>
    </source>
</evidence>
<dbReference type="Gene3D" id="1.20.1250.20">
    <property type="entry name" value="MFS general substrate transporter like domains"/>
    <property type="match status" value="2"/>
</dbReference>
<sequence>MRRAGPLLGFLAALILLAVNLRTGIVVIGPLADGIGDDLRLDGVALGLLTSLPLLCFAALSLFAPRLGERLGLERALLLALWVLLAGLTLRVPGNYGLMLAGTLMMGAAIAVMNVLTPGLVRQRFPHRVAAVTALYSVVMACGASAAAAFAVPVRDHFGGDWRYPLAASALVALLGALAWLPMLRRRPAQRVLATTRPTLWRQRDAWVLSLFFGCQSLLFYTLTAWLAKFFVDAGTGEAEAGRLLTLFTLSGMPANFVAPLLFALFRRRRRLAMALMQVLPLAGMVGLLMAPLSAPVLWVVLLGVGQGCMIALGLTLIAVRGADARVSAGLSGMCQSLGYLLSASGPVTLGALYDVSGAWLIPMGLLMAITVVQAVSGVYAAEGAPVRADRDAA</sequence>
<dbReference type="EMBL" id="ARXX01000005">
    <property type="protein sequence ID" value="MBF5055232.1"/>
    <property type="molecule type" value="Genomic_DNA"/>
</dbReference>
<proteinExistence type="predicted"/>
<dbReference type="InterPro" id="IPR011701">
    <property type="entry name" value="MFS"/>
</dbReference>
<feature type="transmembrane region" description="Helical" evidence="4">
    <location>
        <begin position="129"/>
        <end position="152"/>
    </location>
</feature>
<keyword evidence="6" id="KW-1185">Reference proteome</keyword>
<dbReference type="Pfam" id="PF07690">
    <property type="entry name" value="MFS_1"/>
    <property type="match status" value="1"/>
</dbReference>